<sequence length="84" mass="9573">MAKTIWLNKYITINPEVRFGKPCIRGLRIAVVDILNLLRAGYAIDEIPKEYPGITKKDVWAAIEFAAKLTEEPTRVFTPTEILK</sequence>
<dbReference type="SUPFAM" id="SSF46689">
    <property type="entry name" value="Homeodomain-like"/>
    <property type="match status" value="1"/>
</dbReference>
<organism evidence="1 2">
    <name type="scientific">Candidatus Nealsonbacteria bacterium CG_4_9_14_3_um_filter_37_13</name>
    <dbReference type="NCBI Taxonomy" id="1974695"/>
    <lineage>
        <taxon>Bacteria</taxon>
        <taxon>Candidatus Nealsoniibacteriota</taxon>
    </lineage>
</organism>
<reference evidence="2" key="1">
    <citation type="submission" date="2017-09" db="EMBL/GenBank/DDBJ databases">
        <title>Depth-based differentiation of microbial function through sediment-hosted aquifers and enrichment of novel symbionts in the deep terrestrial subsurface.</title>
        <authorList>
            <person name="Probst A.J."/>
            <person name="Ladd B."/>
            <person name="Jarett J.K."/>
            <person name="Geller-Mcgrath D.E."/>
            <person name="Sieber C.M.K."/>
            <person name="Emerson J.B."/>
            <person name="Anantharaman K."/>
            <person name="Thomas B.C."/>
            <person name="Malmstrom R."/>
            <person name="Stieglmeier M."/>
            <person name="Klingl A."/>
            <person name="Woyke T."/>
            <person name="Ryan C.M."/>
            <person name="Banfield J.F."/>
        </authorList>
    </citation>
    <scope>NUCLEOTIDE SEQUENCE [LARGE SCALE GENOMIC DNA]</scope>
</reference>
<comment type="caution">
    <text evidence="1">The sequence shown here is derived from an EMBL/GenBank/DDBJ whole genome shotgun (WGS) entry which is preliminary data.</text>
</comment>
<dbReference type="Gene3D" id="1.10.10.10">
    <property type="entry name" value="Winged helix-like DNA-binding domain superfamily/Winged helix DNA-binding domain"/>
    <property type="match status" value="1"/>
</dbReference>
<dbReference type="PANTHER" id="PTHR34849">
    <property type="entry name" value="SSL5025 PROTEIN"/>
    <property type="match status" value="1"/>
</dbReference>
<accession>A0A2M7Z4J5</accession>
<name>A0A2M7Z4J5_9BACT</name>
<dbReference type="InterPro" id="IPR007367">
    <property type="entry name" value="DUF433"/>
</dbReference>
<evidence type="ECO:0000313" key="1">
    <source>
        <dbReference type="EMBL" id="PJA84091.1"/>
    </source>
</evidence>
<evidence type="ECO:0008006" key="3">
    <source>
        <dbReference type="Google" id="ProtNLM"/>
    </source>
</evidence>
<dbReference type="AlphaFoldDB" id="A0A2M7Z4J5"/>
<gene>
    <name evidence="1" type="ORF">CO145_02420</name>
</gene>
<dbReference type="EMBL" id="PFVR01000085">
    <property type="protein sequence ID" value="PJA84091.1"/>
    <property type="molecule type" value="Genomic_DNA"/>
</dbReference>
<dbReference type="Pfam" id="PF04255">
    <property type="entry name" value="DUF433"/>
    <property type="match status" value="1"/>
</dbReference>
<dbReference type="InterPro" id="IPR009057">
    <property type="entry name" value="Homeodomain-like_sf"/>
</dbReference>
<dbReference type="Proteomes" id="UP000231034">
    <property type="component" value="Unassembled WGS sequence"/>
</dbReference>
<dbReference type="InterPro" id="IPR036388">
    <property type="entry name" value="WH-like_DNA-bd_sf"/>
</dbReference>
<protein>
    <recommendedName>
        <fullName evidence="3">Antitoxin</fullName>
    </recommendedName>
</protein>
<dbReference type="PANTHER" id="PTHR34849:SF3">
    <property type="entry name" value="SSR2962 PROTEIN"/>
    <property type="match status" value="1"/>
</dbReference>
<evidence type="ECO:0000313" key="2">
    <source>
        <dbReference type="Proteomes" id="UP000231034"/>
    </source>
</evidence>
<proteinExistence type="predicted"/>